<reference evidence="2" key="1">
    <citation type="journal article" date="2015" name="Nature">
        <title>Complex archaea that bridge the gap between prokaryotes and eukaryotes.</title>
        <authorList>
            <person name="Spang A."/>
            <person name="Saw J.H."/>
            <person name="Jorgensen S.L."/>
            <person name="Zaremba-Niedzwiedzka K."/>
            <person name="Martijn J."/>
            <person name="Lind A.E."/>
            <person name="van Eijk R."/>
            <person name="Schleper C."/>
            <person name="Guy L."/>
            <person name="Ettema T.J."/>
        </authorList>
    </citation>
    <scope>NUCLEOTIDE SEQUENCE</scope>
</reference>
<protein>
    <submittedName>
        <fullName evidence="2">Uncharacterized protein</fullName>
    </submittedName>
</protein>
<accession>A0A0F8YL72</accession>
<comment type="caution">
    <text evidence="2">The sequence shown here is derived from an EMBL/GenBank/DDBJ whole genome shotgun (WGS) entry which is preliminary data.</text>
</comment>
<gene>
    <name evidence="2" type="ORF">LCGC14_2806380</name>
</gene>
<dbReference type="AlphaFoldDB" id="A0A0F8YL72"/>
<feature type="transmembrane region" description="Helical" evidence="1">
    <location>
        <begin position="58"/>
        <end position="76"/>
    </location>
</feature>
<sequence length="79" mass="8951">MKEGERDELLIRLDERTKQTLELTHQQETHLNKLNSSIQQHAIDIAVLKDRKTSKKAISGYSAAIFGLLVALWKSFTGS</sequence>
<organism evidence="2">
    <name type="scientific">marine sediment metagenome</name>
    <dbReference type="NCBI Taxonomy" id="412755"/>
    <lineage>
        <taxon>unclassified sequences</taxon>
        <taxon>metagenomes</taxon>
        <taxon>ecological metagenomes</taxon>
    </lineage>
</organism>
<name>A0A0F8YL72_9ZZZZ</name>
<keyword evidence="1" id="KW-0472">Membrane</keyword>
<evidence type="ECO:0000256" key="1">
    <source>
        <dbReference type="SAM" id="Phobius"/>
    </source>
</evidence>
<keyword evidence="1" id="KW-0812">Transmembrane</keyword>
<dbReference type="EMBL" id="LAZR01052805">
    <property type="protein sequence ID" value="KKK82142.1"/>
    <property type="molecule type" value="Genomic_DNA"/>
</dbReference>
<keyword evidence="1" id="KW-1133">Transmembrane helix</keyword>
<proteinExistence type="predicted"/>
<evidence type="ECO:0000313" key="2">
    <source>
        <dbReference type="EMBL" id="KKK82142.1"/>
    </source>
</evidence>